<evidence type="ECO:0000256" key="4">
    <source>
        <dbReference type="ARBA" id="ARBA00022729"/>
    </source>
</evidence>
<sequence length="303" mass="32202">MTPRLSRRAFLGAFMGASGAALVGCGGEGDGDSGAASTATVTTPLGTVTVPLDPQRVVAVDSRQDLEIALALGLPVAGYTSPLIRPWVPLRGDPESLRSPVNIVELVRIDPDLIICTNIESPFWLTPELRSVAPVLPVDPRAPWQTNLATIGGWLGREDVADAEIKNYQDRIERVRSRHGENLRESVAVVGIATDGTITDLSHTPTIPGVTVEDLGATVVRFTTDPEAPADPDAAAAALAEADRILVSSDDPELEPDYLVDHPFLGQLPAVRTGRVIVTADVSYGSVHTALETVAQFDELLRR</sequence>
<keyword evidence="8" id="KW-1185">Reference proteome</keyword>
<reference evidence="7 8" key="1">
    <citation type="submission" date="2020-08" db="EMBL/GenBank/DDBJ databases">
        <title>Sequencing the genomes of 1000 actinobacteria strains.</title>
        <authorList>
            <person name="Klenk H.-P."/>
        </authorList>
    </citation>
    <scope>NUCLEOTIDE SEQUENCE [LARGE SCALE GENOMIC DNA]</scope>
    <source>
        <strain evidence="7 8">DSM 45258</strain>
    </source>
</reference>
<comment type="subcellular location">
    <subcellularLocation>
        <location evidence="1">Cell envelope</location>
    </subcellularLocation>
</comment>
<dbReference type="EMBL" id="JACHWS010000001">
    <property type="protein sequence ID" value="MBB3035601.1"/>
    <property type="molecule type" value="Genomic_DNA"/>
</dbReference>
<organism evidence="7 8">
    <name type="scientific">Hoyosella altamirensis</name>
    <dbReference type="NCBI Taxonomy" id="616997"/>
    <lineage>
        <taxon>Bacteria</taxon>
        <taxon>Bacillati</taxon>
        <taxon>Actinomycetota</taxon>
        <taxon>Actinomycetes</taxon>
        <taxon>Mycobacteriales</taxon>
        <taxon>Hoyosellaceae</taxon>
        <taxon>Hoyosella</taxon>
    </lineage>
</organism>
<keyword evidence="4 5" id="KW-0732">Signal</keyword>
<keyword evidence="3" id="KW-0813">Transport</keyword>
<feature type="signal peptide" evidence="5">
    <location>
        <begin position="1"/>
        <end position="20"/>
    </location>
</feature>
<dbReference type="RefSeq" id="WP_064440633.1">
    <property type="nucleotide sequence ID" value="NZ_BDDI01000009.1"/>
</dbReference>
<comment type="similarity">
    <text evidence="2">Belongs to the bacterial solute-binding protein 8 family.</text>
</comment>
<dbReference type="Proteomes" id="UP000567922">
    <property type="component" value="Unassembled WGS sequence"/>
</dbReference>
<evidence type="ECO:0000256" key="1">
    <source>
        <dbReference type="ARBA" id="ARBA00004196"/>
    </source>
</evidence>
<dbReference type="InterPro" id="IPR051313">
    <property type="entry name" value="Bact_iron-sidero_bind"/>
</dbReference>
<feature type="chain" id="PRO_5032745114" evidence="5">
    <location>
        <begin position="21"/>
        <end position="303"/>
    </location>
</feature>
<dbReference type="PANTHER" id="PTHR30532">
    <property type="entry name" value="IRON III DICITRATE-BINDING PERIPLASMIC PROTEIN"/>
    <property type="match status" value="1"/>
</dbReference>
<dbReference type="SUPFAM" id="SSF53807">
    <property type="entry name" value="Helical backbone' metal receptor"/>
    <property type="match status" value="1"/>
</dbReference>
<dbReference type="GO" id="GO:0030288">
    <property type="term" value="C:outer membrane-bounded periplasmic space"/>
    <property type="evidence" value="ECO:0007669"/>
    <property type="project" value="TreeGrafter"/>
</dbReference>
<evidence type="ECO:0000313" key="7">
    <source>
        <dbReference type="EMBL" id="MBB3035601.1"/>
    </source>
</evidence>
<dbReference type="AlphaFoldDB" id="A0A839RHQ7"/>
<dbReference type="Pfam" id="PF01497">
    <property type="entry name" value="Peripla_BP_2"/>
    <property type="match status" value="1"/>
</dbReference>
<accession>A0A839RHQ7</accession>
<dbReference type="PROSITE" id="PS51318">
    <property type="entry name" value="TAT"/>
    <property type="match status" value="1"/>
</dbReference>
<evidence type="ECO:0000256" key="2">
    <source>
        <dbReference type="ARBA" id="ARBA00008814"/>
    </source>
</evidence>
<evidence type="ECO:0000313" key="8">
    <source>
        <dbReference type="Proteomes" id="UP000567922"/>
    </source>
</evidence>
<name>A0A839RHQ7_9ACTN</name>
<dbReference type="InterPro" id="IPR006311">
    <property type="entry name" value="TAT_signal"/>
</dbReference>
<evidence type="ECO:0000256" key="5">
    <source>
        <dbReference type="SAM" id="SignalP"/>
    </source>
</evidence>
<feature type="domain" description="Fe/B12 periplasmic-binding" evidence="6">
    <location>
        <begin position="57"/>
        <end position="303"/>
    </location>
</feature>
<evidence type="ECO:0000259" key="6">
    <source>
        <dbReference type="PROSITE" id="PS50983"/>
    </source>
</evidence>
<comment type="caution">
    <text evidence="7">The sequence shown here is derived from an EMBL/GenBank/DDBJ whole genome shotgun (WGS) entry which is preliminary data.</text>
</comment>
<dbReference type="GO" id="GO:1901678">
    <property type="term" value="P:iron coordination entity transport"/>
    <property type="evidence" value="ECO:0007669"/>
    <property type="project" value="UniProtKB-ARBA"/>
</dbReference>
<proteinExistence type="inferred from homology"/>
<dbReference type="OrthoDB" id="9793175at2"/>
<dbReference type="PROSITE" id="PS51257">
    <property type="entry name" value="PROKAR_LIPOPROTEIN"/>
    <property type="match status" value="1"/>
</dbReference>
<protein>
    <submittedName>
        <fullName evidence="7">Iron complex transport system substrate-binding protein</fullName>
    </submittedName>
</protein>
<gene>
    <name evidence="7" type="ORF">FHU29_000035</name>
</gene>
<dbReference type="InterPro" id="IPR002491">
    <property type="entry name" value="ABC_transptr_periplasmic_BD"/>
</dbReference>
<dbReference type="PANTHER" id="PTHR30532:SF25">
    <property type="entry name" value="IRON(III) DICITRATE-BINDING PERIPLASMIC PROTEIN"/>
    <property type="match status" value="1"/>
</dbReference>
<evidence type="ECO:0000256" key="3">
    <source>
        <dbReference type="ARBA" id="ARBA00022448"/>
    </source>
</evidence>
<dbReference type="PROSITE" id="PS50983">
    <property type="entry name" value="FE_B12_PBP"/>
    <property type="match status" value="1"/>
</dbReference>
<dbReference type="Gene3D" id="3.40.50.1980">
    <property type="entry name" value="Nitrogenase molybdenum iron protein domain"/>
    <property type="match status" value="2"/>
</dbReference>